<gene>
    <name evidence="11" type="ORF">CDAUBV1_LOCUS17261</name>
</gene>
<evidence type="ECO:0000256" key="4">
    <source>
        <dbReference type="ARBA" id="ARBA00022729"/>
    </source>
</evidence>
<keyword evidence="8" id="KW-0325">Glycoprotein</keyword>
<keyword evidence="7 9" id="KW-0472">Membrane</keyword>
<dbReference type="GO" id="GO:0007165">
    <property type="term" value="P:signal transduction"/>
    <property type="evidence" value="ECO:0007669"/>
    <property type="project" value="TreeGrafter"/>
</dbReference>
<comment type="caution">
    <text evidence="11">The sequence shown here is derived from an EMBL/GenBank/DDBJ whole genome shotgun (WGS) entry which is preliminary data.</text>
</comment>
<sequence length="855" mass="97978">MAQRQYFSVVILLVSFKIMQTECSQPDHDFEILASDEVVGHRVGNEKVAGSYYAYSPLHLQRDLPTNVRSLTFASKHKTLVKQRVVSDSLESYVAKGDVLSVNLIAPNIKSFSILDTEIPNWSEDPWYFPNLRSLNYINDVVDSLRITTYGSDSLEILRIRQVSGSIIQFGYAPKLSKLRRFEISTDGKTTVAGLCEFISQLTMLEYILVVNVNNTCLLNSIRNLKSYRKLRFVGIWMENEDIYQTMQVNDSTICSLFPESIETLHLRIKGTTLKLTTLSCYWNLKSLEITTNTQSPKIFYSPAPSARFIGFQHEGTCENADFGGLINTKFLSMEKIFTHCNLVPPLPNTEFLQFTDNNFQFSDGIEAFPNLRNVRYLDLTGNPITFVPMNAFRNMPLLSALFLESTNLRQFDSAAFCHLSWPRILVLGDHPPEKMIIKATPEATYPRLNSIGCLTSSEYSSNIQFNRLNCSCDQRSAHYLSPRERKRYLAMHTVGCANYQDAFDYYVTECPATDNVSGTHKPRYGNARICKKNTSEILIIIYWTIYVLFSWIPPPILYLLHRRQLMRSVTLEQIQDTPKELFVICPRHARKWCKGVVIPCLEADLFTNPSPRLQRAMLRPHNTRQATKQVNQHGHQSSDSFGHEKVHRIPNVDGMENSQRITSSRTTSSISSMRTIDMTRPKGPWTWQPRLKCHLPPPARHRLPELMRSSRVLIVFPSASLFTEPACRAQLRIAFHLCRLERIPPPTILVWPSNETECRLAPDYSSVNQTRNISDHDKYYPVPMFNTVTNDPDDLCETAVIKAIVPTVAEATEIVMYFSTISCPCIKWYNWKTALENLKPLLWFFNKISGIPPY</sequence>
<dbReference type="PANTHER" id="PTHR24365:SF541">
    <property type="entry name" value="PROTEIN TOLL-RELATED"/>
    <property type="match status" value="1"/>
</dbReference>
<keyword evidence="4 10" id="KW-0732">Signal</keyword>
<keyword evidence="2" id="KW-0433">Leucine-rich repeat</keyword>
<comment type="subcellular location">
    <subcellularLocation>
        <location evidence="1">Membrane</location>
        <topology evidence="1">Single-pass membrane protein</topology>
    </subcellularLocation>
</comment>
<dbReference type="PANTHER" id="PTHR24365">
    <property type="entry name" value="TOLL-LIKE RECEPTOR"/>
    <property type="match status" value="1"/>
</dbReference>
<reference evidence="11" key="1">
    <citation type="submission" date="2024-06" db="EMBL/GenBank/DDBJ databases">
        <authorList>
            <person name="Liu X."/>
            <person name="Lenzi L."/>
            <person name="Haldenby T S."/>
            <person name="Uol C."/>
        </authorList>
    </citation>
    <scope>NUCLEOTIDE SEQUENCE</scope>
</reference>
<evidence type="ECO:0000256" key="6">
    <source>
        <dbReference type="ARBA" id="ARBA00022989"/>
    </source>
</evidence>
<dbReference type="SUPFAM" id="SSF52058">
    <property type="entry name" value="L domain-like"/>
    <property type="match status" value="1"/>
</dbReference>
<keyword evidence="3 9" id="KW-0812">Transmembrane</keyword>
<accession>A0AAV2TX96</accession>
<proteinExistence type="predicted"/>
<keyword evidence="5" id="KW-0677">Repeat</keyword>
<keyword evidence="6 9" id="KW-1133">Transmembrane helix</keyword>
<dbReference type="InterPro" id="IPR001611">
    <property type="entry name" value="Leu-rich_rpt"/>
</dbReference>
<feature type="transmembrane region" description="Helical" evidence="9">
    <location>
        <begin position="538"/>
        <end position="561"/>
    </location>
</feature>
<dbReference type="Gene3D" id="3.80.10.10">
    <property type="entry name" value="Ribonuclease Inhibitor"/>
    <property type="match status" value="1"/>
</dbReference>
<dbReference type="Proteomes" id="UP001497525">
    <property type="component" value="Unassembled WGS sequence"/>
</dbReference>
<dbReference type="InterPro" id="IPR003591">
    <property type="entry name" value="Leu-rich_rpt_typical-subtyp"/>
</dbReference>
<evidence type="ECO:0000256" key="9">
    <source>
        <dbReference type="SAM" id="Phobius"/>
    </source>
</evidence>
<evidence type="ECO:0000256" key="8">
    <source>
        <dbReference type="ARBA" id="ARBA00023180"/>
    </source>
</evidence>
<feature type="chain" id="PRO_5043988139" description="TIR domain-containing protein" evidence="10">
    <location>
        <begin position="24"/>
        <end position="855"/>
    </location>
</feature>
<organism evidence="11 12">
    <name type="scientific">Calicophoron daubneyi</name>
    <name type="common">Rumen fluke</name>
    <name type="synonym">Paramphistomum daubneyi</name>
    <dbReference type="NCBI Taxonomy" id="300641"/>
    <lineage>
        <taxon>Eukaryota</taxon>
        <taxon>Metazoa</taxon>
        <taxon>Spiralia</taxon>
        <taxon>Lophotrochozoa</taxon>
        <taxon>Platyhelminthes</taxon>
        <taxon>Trematoda</taxon>
        <taxon>Digenea</taxon>
        <taxon>Plagiorchiida</taxon>
        <taxon>Pronocephalata</taxon>
        <taxon>Paramphistomoidea</taxon>
        <taxon>Paramphistomidae</taxon>
        <taxon>Calicophoron</taxon>
    </lineage>
</organism>
<dbReference type="EMBL" id="CAXLJL010000933">
    <property type="protein sequence ID" value="CAL5141974.1"/>
    <property type="molecule type" value="Genomic_DNA"/>
</dbReference>
<dbReference type="GO" id="GO:0038023">
    <property type="term" value="F:signaling receptor activity"/>
    <property type="evidence" value="ECO:0007669"/>
    <property type="project" value="TreeGrafter"/>
</dbReference>
<evidence type="ECO:0000256" key="2">
    <source>
        <dbReference type="ARBA" id="ARBA00022614"/>
    </source>
</evidence>
<evidence type="ECO:0000256" key="1">
    <source>
        <dbReference type="ARBA" id="ARBA00004167"/>
    </source>
</evidence>
<evidence type="ECO:0008006" key="13">
    <source>
        <dbReference type="Google" id="ProtNLM"/>
    </source>
</evidence>
<dbReference type="InterPro" id="IPR032675">
    <property type="entry name" value="LRR_dom_sf"/>
</dbReference>
<dbReference type="AlphaFoldDB" id="A0AAV2TX96"/>
<feature type="signal peptide" evidence="10">
    <location>
        <begin position="1"/>
        <end position="23"/>
    </location>
</feature>
<protein>
    <recommendedName>
        <fullName evidence="13">TIR domain-containing protein</fullName>
    </recommendedName>
</protein>
<name>A0AAV2TX96_CALDB</name>
<evidence type="ECO:0000256" key="3">
    <source>
        <dbReference type="ARBA" id="ARBA00022692"/>
    </source>
</evidence>
<dbReference type="GO" id="GO:0005886">
    <property type="term" value="C:plasma membrane"/>
    <property type="evidence" value="ECO:0007669"/>
    <property type="project" value="TreeGrafter"/>
</dbReference>
<evidence type="ECO:0000256" key="7">
    <source>
        <dbReference type="ARBA" id="ARBA00023136"/>
    </source>
</evidence>
<evidence type="ECO:0000256" key="10">
    <source>
        <dbReference type="SAM" id="SignalP"/>
    </source>
</evidence>
<evidence type="ECO:0000313" key="11">
    <source>
        <dbReference type="EMBL" id="CAL5141974.1"/>
    </source>
</evidence>
<evidence type="ECO:0000256" key="5">
    <source>
        <dbReference type="ARBA" id="ARBA00022737"/>
    </source>
</evidence>
<dbReference type="SMART" id="SM00369">
    <property type="entry name" value="LRR_TYP"/>
    <property type="match status" value="2"/>
</dbReference>
<evidence type="ECO:0000313" key="12">
    <source>
        <dbReference type="Proteomes" id="UP001497525"/>
    </source>
</evidence>
<dbReference type="Pfam" id="PF13855">
    <property type="entry name" value="LRR_8"/>
    <property type="match status" value="1"/>
</dbReference>